<dbReference type="InterPro" id="IPR013762">
    <property type="entry name" value="Integrase-like_cat_sf"/>
</dbReference>
<comment type="similarity">
    <text evidence="1">Belongs to the 'phage' integrase family.</text>
</comment>
<feature type="domain" description="Tyr recombinase" evidence="5">
    <location>
        <begin position="226"/>
        <end position="411"/>
    </location>
</feature>
<dbReference type="GO" id="GO:0006310">
    <property type="term" value="P:DNA recombination"/>
    <property type="evidence" value="ECO:0007669"/>
    <property type="project" value="UniProtKB-KW"/>
</dbReference>
<dbReference type="PANTHER" id="PTHR30349">
    <property type="entry name" value="PHAGE INTEGRASE-RELATED"/>
    <property type="match status" value="1"/>
</dbReference>
<dbReference type="InterPro" id="IPR025269">
    <property type="entry name" value="SAM-like_dom"/>
</dbReference>
<dbReference type="InterPro" id="IPR011010">
    <property type="entry name" value="DNA_brk_join_enz"/>
</dbReference>
<keyword evidence="2" id="KW-0238">DNA-binding</keyword>
<dbReference type="InterPro" id="IPR010998">
    <property type="entry name" value="Integrase_recombinase_N"/>
</dbReference>
<sequence length="447" mass="51039">MNAIYKVTIRTDQVDAAGRSAVRVRIRKAGQTRYLQTGIFLKYHRDKRKSEWNEDAEEGKNNWVTSRHFDHAALNLQLVKSLKRLRHIESEHPTYTATQIRDAYGQPEEAPRRGFLAFAREWIARKEKLGQHGSAEVYRTQLGYFSRYWGERPDDPARLTPSTVAEMVHFFRTCDTRKGKGTGYGTQTINDALAVYRTFFRHGILEGWIAPMPNPFDLPPVEAEHPALERPTASQVMGLRELEGLSEPEHHARNVFLMQFFLNGARVSEVYTLKWADVTATHIRFKPRKRSRGTKTVPRHEGIEWILAQYPKEGPYIFPYLQAGDATAKDGLRQALYKRVNARINSALRRVAVRAGLPHLTSHMQRHAFADHVWQQTGDIRAVQELLGHADVQATQLYMKRLGQQQQDALSLSLYAAAQGNVRETFAAQPVREGRPATGAKRPKKGK</sequence>
<keyword evidence="7" id="KW-1185">Reference proteome</keyword>
<accession>A0A2T5YCZ7</accession>
<dbReference type="AlphaFoldDB" id="A0A2T5YCZ7"/>
<evidence type="ECO:0000313" key="7">
    <source>
        <dbReference type="Proteomes" id="UP000244225"/>
    </source>
</evidence>
<dbReference type="Gene3D" id="1.10.150.130">
    <property type="match status" value="1"/>
</dbReference>
<dbReference type="OrthoDB" id="1094492at2"/>
<gene>
    <name evidence="6" type="ORF">C8N40_11157</name>
</gene>
<evidence type="ECO:0000256" key="3">
    <source>
        <dbReference type="ARBA" id="ARBA00023172"/>
    </source>
</evidence>
<evidence type="ECO:0000259" key="5">
    <source>
        <dbReference type="PROSITE" id="PS51898"/>
    </source>
</evidence>
<dbReference type="Proteomes" id="UP000244225">
    <property type="component" value="Unassembled WGS sequence"/>
</dbReference>
<dbReference type="PROSITE" id="PS51898">
    <property type="entry name" value="TYR_RECOMBINASE"/>
    <property type="match status" value="1"/>
</dbReference>
<feature type="region of interest" description="Disordered" evidence="4">
    <location>
        <begin position="428"/>
        <end position="447"/>
    </location>
</feature>
<dbReference type="Pfam" id="PF13102">
    <property type="entry name" value="Phage_int_SAM_5"/>
    <property type="match status" value="1"/>
</dbReference>
<keyword evidence="3" id="KW-0233">DNA recombination</keyword>
<name>A0A2T5YCZ7_9BACT</name>
<organism evidence="6 7">
    <name type="scientific">Pontibacter mucosus</name>
    <dbReference type="NCBI Taxonomy" id="1649266"/>
    <lineage>
        <taxon>Bacteria</taxon>
        <taxon>Pseudomonadati</taxon>
        <taxon>Bacteroidota</taxon>
        <taxon>Cytophagia</taxon>
        <taxon>Cytophagales</taxon>
        <taxon>Hymenobacteraceae</taxon>
        <taxon>Pontibacter</taxon>
    </lineage>
</organism>
<dbReference type="SUPFAM" id="SSF56349">
    <property type="entry name" value="DNA breaking-rejoining enzymes"/>
    <property type="match status" value="1"/>
</dbReference>
<protein>
    <submittedName>
        <fullName evidence="6">Site-specific recombinase XerD</fullName>
    </submittedName>
</protein>
<comment type="caution">
    <text evidence="6">The sequence shown here is derived from an EMBL/GenBank/DDBJ whole genome shotgun (WGS) entry which is preliminary data.</text>
</comment>
<proteinExistence type="inferred from homology"/>
<dbReference type="Pfam" id="PF00589">
    <property type="entry name" value="Phage_integrase"/>
    <property type="match status" value="1"/>
</dbReference>
<evidence type="ECO:0000256" key="1">
    <source>
        <dbReference type="ARBA" id="ARBA00008857"/>
    </source>
</evidence>
<dbReference type="EMBL" id="QBKI01000011">
    <property type="protein sequence ID" value="PTX14392.1"/>
    <property type="molecule type" value="Genomic_DNA"/>
</dbReference>
<dbReference type="InterPro" id="IPR002104">
    <property type="entry name" value="Integrase_catalytic"/>
</dbReference>
<reference evidence="6 7" key="1">
    <citation type="submission" date="2018-04" db="EMBL/GenBank/DDBJ databases">
        <title>Genomic Encyclopedia of Archaeal and Bacterial Type Strains, Phase II (KMG-II): from individual species to whole genera.</title>
        <authorList>
            <person name="Goeker M."/>
        </authorList>
    </citation>
    <scope>NUCLEOTIDE SEQUENCE [LARGE SCALE GENOMIC DNA]</scope>
    <source>
        <strain evidence="6 7">DSM 100162</strain>
    </source>
</reference>
<dbReference type="Gene3D" id="1.10.443.10">
    <property type="entry name" value="Intergrase catalytic core"/>
    <property type="match status" value="1"/>
</dbReference>
<dbReference type="RefSeq" id="WP_108213323.1">
    <property type="nucleotide sequence ID" value="NZ_QBKI01000011.1"/>
</dbReference>
<dbReference type="GO" id="GO:0015074">
    <property type="term" value="P:DNA integration"/>
    <property type="evidence" value="ECO:0007669"/>
    <property type="project" value="InterPro"/>
</dbReference>
<dbReference type="PANTHER" id="PTHR30349:SF64">
    <property type="entry name" value="PROPHAGE INTEGRASE INTD-RELATED"/>
    <property type="match status" value="1"/>
</dbReference>
<evidence type="ECO:0000313" key="6">
    <source>
        <dbReference type="EMBL" id="PTX14392.1"/>
    </source>
</evidence>
<dbReference type="GO" id="GO:0003677">
    <property type="term" value="F:DNA binding"/>
    <property type="evidence" value="ECO:0007669"/>
    <property type="project" value="UniProtKB-KW"/>
</dbReference>
<evidence type="ECO:0000256" key="4">
    <source>
        <dbReference type="SAM" id="MobiDB-lite"/>
    </source>
</evidence>
<dbReference type="InterPro" id="IPR050090">
    <property type="entry name" value="Tyrosine_recombinase_XerCD"/>
</dbReference>
<evidence type="ECO:0000256" key="2">
    <source>
        <dbReference type="ARBA" id="ARBA00023125"/>
    </source>
</evidence>